<organism evidence="2 3">
    <name type="scientific">Sesamum alatum</name>
    <dbReference type="NCBI Taxonomy" id="300844"/>
    <lineage>
        <taxon>Eukaryota</taxon>
        <taxon>Viridiplantae</taxon>
        <taxon>Streptophyta</taxon>
        <taxon>Embryophyta</taxon>
        <taxon>Tracheophyta</taxon>
        <taxon>Spermatophyta</taxon>
        <taxon>Magnoliopsida</taxon>
        <taxon>eudicotyledons</taxon>
        <taxon>Gunneridae</taxon>
        <taxon>Pentapetalae</taxon>
        <taxon>asterids</taxon>
        <taxon>lamiids</taxon>
        <taxon>Lamiales</taxon>
        <taxon>Pedaliaceae</taxon>
        <taxon>Sesamum</taxon>
    </lineage>
</organism>
<name>A0AAE1YU91_9LAMI</name>
<dbReference type="Proteomes" id="UP001293254">
    <property type="component" value="Unassembled WGS sequence"/>
</dbReference>
<dbReference type="EMBL" id="JACGWO010000002">
    <property type="protein sequence ID" value="KAK4435823.1"/>
    <property type="molecule type" value="Genomic_DNA"/>
</dbReference>
<evidence type="ECO:0000313" key="3">
    <source>
        <dbReference type="Proteomes" id="UP001293254"/>
    </source>
</evidence>
<reference evidence="2" key="1">
    <citation type="submission" date="2020-06" db="EMBL/GenBank/DDBJ databases">
        <authorList>
            <person name="Li T."/>
            <person name="Hu X."/>
            <person name="Zhang T."/>
            <person name="Song X."/>
            <person name="Zhang H."/>
            <person name="Dai N."/>
            <person name="Sheng W."/>
            <person name="Hou X."/>
            <person name="Wei L."/>
        </authorList>
    </citation>
    <scope>NUCLEOTIDE SEQUENCE</scope>
    <source>
        <strain evidence="2">3651</strain>
        <tissue evidence="2">Leaf</tissue>
    </source>
</reference>
<dbReference type="Gene3D" id="3.10.20.90">
    <property type="entry name" value="Phosphatidylinositol 3-kinase Catalytic Subunit, Chain A, domain 1"/>
    <property type="match status" value="1"/>
</dbReference>
<dbReference type="AlphaFoldDB" id="A0AAE1YU91"/>
<dbReference type="SMART" id="SM00666">
    <property type="entry name" value="PB1"/>
    <property type="match status" value="1"/>
</dbReference>
<proteinExistence type="predicted"/>
<feature type="domain" description="PB1" evidence="1">
    <location>
        <begin position="66"/>
        <end position="145"/>
    </location>
</feature>
<evidence type="ECO:0000313" key="2">
    <source>
        <dbReference type="EMBL" id="KAK4435823.1"/>
    </source>
</evidence>
<dbReference type="InterPro" id="IPR053793">
    <property type="entry name" value="PB1-like"/>
</dbReference>
<dbReference type="GO" id="GO:0003700">
    <property type="term" value="F:DNA-binding transcription factor activity"/>
    <property type="evidence" value="ECO:0007669"/>
    <property type="project" value="InterPro"/>
</dbReference>
<dbReference type="PANTHER" id="PTHR32002:SF35">
    <property type="entry name" value="PROTEIN NLP6"/>
    <property type="match status" value="1"/>
</dbReference>
<dbReference type="Pfam" id="PF00564">
    <property type="entry name" value="PB1"/>
    <property type="match status" value="1"/>
</dbReference>
<dbReference type="PANTHER" id="PTHR32002">
    <property type="entry name" value="PROTEIN NLP8"/>
    <property type="match status" value="1"/>
</dbReference>
<dbReference type="InterPro" id="IPR000270">
    <property type="entry name" value="PB1_dom"/>
</dbReference>
<dbReference type="PROSITE" id="PS51745">
    <property type="entry name" value="PB1"/>
    <property type="match status" value="1"/>
</dbReference>
<comment type="caution">
    <text evidence="2">The sequence shown here is derived from an EMBL/GenBank/DDBJ whole genome shotgun (WGS) entry which is preliminary data.</text>
</comment>
<evidence type="ECO:0000259" key="1">
    <source>
        <dbReference type="PROSITE" id="PS51745"/>
    </source>
</evidence>
<keyword evidence="3" id="KW-1185">Reference proteome</keyword>
<protein>
    <submittedName>
        <fullName evidence="2">Protein NLP8</fullName>
    </submittedName>
</protein>
<sequence length="149" mass="16932">MLIPWFFIVLGNLKSNRKHIGLVQLKTSKFVVFIEGEELVVEVISFDDFKGAESSQNRTKLTEADVVLIKAKFGYDTVKVQLLVSSGIGKLKEEVGKRFNLMNPSFKLYYFDEDEWILLACDDDLQLCMKTLIASGKTSIHIMVKSMCN</sequence>
<gene>
    <name evidence="2" type="ORF">Salat_0745900</name>
</gene>
<reference evidence="2" key="2">
    <citation type="journal article" date="2024" name="Plant">
        <title>Genomic evolution and insights into agronomic trait innovations of Sesamum species.</title>
        <authorList>
            <person name="Miao H."/>
            <person name="Wang L."/>
            <person name="Qu L."/>
            <person name="Liu H."/>
            <person name="Sun Y."/>
            <person name="Le M."/>
            <person name="Wang Q."/>
            <person name="Wei S."/>
            <person name="Zheng Y."/>
            <person name="Lin W."/>
            <person name="Duan Y."/>
            <person name="Cao H."/>
            <person name="Xiong S."/>
            <person name="Wang X."/>
            <person name="Wei L."/>
            <person name="Li C."/>
            <person name="Ma Q."/>
            <person name="Ju M."/>
            <person name="Zhao R."/>
            <person name="Li G."/>
            <person name="Mu C."/>
            <person name="Tian Q."/>
            <person name="Mei H."/>
            <person name="Zhang T."/>
            <person name="Gao T."/>
            <person name="Zhang H."/>
        </authorList>
    </citation>
    <scope>NUCLEOTIDE SEQUENCE</scope>
    <source>
        <strain evidence="2">3651</strain>
    </source>
</reference>
<accession>A0AAE1YU91</accession>
<dbReference type="InterPro" id="IPR045012">
    <property type="entry name" value="NLP"/>
</dbReference>
<dbReference type="SUPFAM" id="SSF54277">
    <property type="entry name" value="CAD &amp; PB1 domains"/>
    <property type="match status" value="1"/>
</dbReference>